<sequence>MKIKNRIALQFTLIVASILVMFSVLVYSISSNFREEEFNDRLTSRARTTCRLLMKVTEVNATLLKIIDKNTLTSLVDENVLVFDSQNKLVYATGDSIFVKYDYELLARIRKEHEIEMYQGEYQLVGLRYDDGAEPLVVIASANDKFGHKKMRNLAQTLWWCLGVGIGLTVLLSIHFAGASLAPISEINRQISSITAKDLKQRLPESHSPDEIGQLASNFNIVLAKLELAFEKQRSLVYHASHELRTPLAALKSEIQLAQTRTVDKAEADELLRNLSADTERLINITNSLLFLARSLEDREQVSMERVRIEDVLFSAKNELRVTNEKSEIDIDYANLPEDERHTLVEGNEALLKRVCFNLMENASKYSNNGPVTVKIGTDDRYCTVCFEDRGIGIPEKDLPAIFDVFYRATNAVPHQGSGIGLSICQRIMELHNGNIFVESNENQGSRFFIRLRHL</sequence>
<dbReference type="PANTHER" id="PTHR45436:SF5">
    <property type="entry name" value="SENSOR HISTIDINE KINASE TRCS"/>
    <property type="match status" value="1"/>
</dbReference>
<dbReference type="InterPro" id="IPR050428">
    <property type="entry name" value="TCS_sensor_his_kinase"/>
</dbReference>
<dbReference type="CDD" id="cd06225">
    <property type="entry name" value="HAMP"/>
    <property type="match status" value="1"/>
</dbReference>
<dbReference type="SUPFAM" id="SSF158472">
    <property type="entry name" value="HAMP domain-like"/>
    <property type="match status" value="1"/>
</dbReference>
<dbReference type="InterPro" id="IPR003660">
    <property type="entry name" value="HAMP_dom"/>
</dbReference>
<feature type="transmembrane region" description="Helical" evidence="11">
    <location>
        <begin position="7"/>
        <end position="29"/>
    </location>
</feature>
<keyword evidence="6 11" id="KW-0812">Transmembrane</keyword>
<dbReference type="Gene3D" id="6.10.340.10">
    <property type="match status" value="1"/>
</dbReference>
<comment type="caution">
    <text evidence="14">The sequence shown here is derived from an EMBL/GenBank/DDBJ whole genome shotgun (WGS) entry which is preliminary data.</text>
</comment>
<evidence type="ECO:0000256" key="8">
    <source>
        <dbReference type="ARBA" id="ARBA00022989"/>
    </source>
</evidence>
<organism evidence="14 15">
    <name type="scientific">Ravibacter arvi</name>
    <dbReference type="NCBI Taxonomy" id="2051041"/>
    <lineage>
        <taxon>Bacteria</taxon>
        <taxon>Pseudomonadati</taxon>
        <taxon>Bacteroidota</taxon>
        <taxon>Cytophagia</taxon>
        <taxon>Cytophagales</taxon>
        <taxon>Spirosomataceae</taxon>
        <taxon>Ravibacter</taxon>
    </lineage>
</organism>
<evidence type="ECO:0000259" key="13">
    <source>
        <dbReference type="PROSITE" id="PS50885"/>
    </source>
</evidence>
<evidence type="ECO:0000313" key="14">
    <source>
        <dbReference type="EMBL" id="GAA4445918.1"/>
    </source>
</evidence>
<keyword evidence="15" id="KW-1185">Reference proteome</keyword>
<comment type="subcellular location">
    <subcellularLocation>
        <location evidence="2">Membrane</location>
    </subcellularLocation>
</comment>
<keyword evidence="9" id="KW-0902">Two-component regulatory system</keyword>
<name>A0ABP8MA29_9BACT</name>
<evidence type="ECO:0000256" key="2">
    <source>
        <dbReference type="ARBA" id="ARBA00004370"/>
    </source>
</evidence>
<evidence type="ECO:0000256" key="10">
    <source>
        <dbReference type="ARBA" id="ARBA00023136"/>
    </source>
</evidence>
<dbReference type="PROSITE" id="PS50885">
    <property type="entry name" value="HAMP"/>
    <property type="match status" value="1"/>
</dbReference>
<evidence type="ECO:0000256" key="5">
    <source>
        <dbReference type="ARBA" id="ARBA00022679"/>
    </source>
</evidence>
<evidence type="ECO:0000256" key="11">
    <source>
        <dbReference type="SAM" id="Phobius"/>
    </source>
</evidence>
<dbReference type="InterPro" id="IPR003594">
    <property type="entry name" value="HATPase_dom"/>
</dbReference>
<dbReference type="EMBL" id="BAABEY010000036">
    <property type="protein sequence ID" value="GAA4445918.1"/>
    <property type="molecule type" value="Genomic_DNA"/>
</dbReference>
<feature type="domain" description="Histidine kinase" evidence="12">
    <location>
        <begin position="239"/>
        <end position="455"/>
    </location>
</feature>
<dbReference type="Gene3D" id="1.10.287.130">
    <property type="match status" value="1"/>
</dbReference>
<dbReference type="InterPro" id="IPR036890">
    <property type="entry name" value="HATPase_C_sf"/>
</dbReference>
<evidence type="ECO:0000313" key="15">
    <source>
        <dbReference type="Proteomes" id="UP001501508"/>
    </source>
</evidence>
<dbReference type="InterPro" id="IPR003661">
    <property type="entry name" value="HisK_dim/P_dom"/>
</dbReference>
<dbReference type="SMART" id="SM00387">
    <property type="entry name" value="HATPase_c"/>
    <property type="match status" value="1"/>
</dbReference>
<keyword evidence="10 11" id="KW-0472">Membrane</keyword>
<dbReference type="CDD" id="cd00075">
    <property type="entry name" value="HATPase"/>
    <property type="match status" value="1"/>
</dbReference>
<evidence type="ECO:0000256" key="4">
    <source>
        <dbReference type="ARBA" id="ARBA00022553"/>
    </source>
</evidence>
<evidence type="ECO:0000256" key="3">
    <source>
        <dbReference type="ARBA" id="ARBA00012438"/>
    </source>
</evidence>
<evidence type="ECO:0000256" key="1">
    <source>
        <dbReference type="ARBA" id="ARBA00000085"/>
    </source>
</evidence>
<accession>A0ABP8MA29</accession>
<dbReference type="PROSITE" id="PS50109">
    <property type="entry name" value="HIS_KIN"/>
    <property type="match status" value="1"/>
</dbReference>
<dbReference type="Proteomes" id="UP001501508">
    <property type="component" value="Unassembled WGS sequence"/>
</dbReference>
<gene>
    <name evidence="14" type="ORF">GCM10023091_38190</name>
</gene>
<dbReference type="SUPFAM" id="SSF55874">
    <property type="entry name" value="ATPase domain of HSP90 chaperone/DNA topoisomerase II/histidine kinase"/>
    <property type="match status" value="1"/>
</dbReference>
<dbReference type="PRINTS" id="PR00344">
    <property type="entry name" value="BCTRLSENSOR"/>
</dbReference>
<dbReference type="InterPro" id="IPR036097">
    <property type="entry name" value="HisK_dim/P_sf"/>
</dbReference>
<dbReference type="RefSeq" id="WP_345032169.1">
    <property type="nucleotide sequence ID" value="NZ_BAABEY010000036.1"/>
</dbReference>
<dbReference type="GO" id="GO:0016301">
    <property type="term" value="F:kinase activity"/>
    <property type="evidence" value="ECO:0007669"/>
    <property type="project" value="UniProtKB-KW"/>
</dbReference>
<dbReference type="InterPro" id="IPR005467">
    <property type="entry name" value="His_kinase_dom"/>
</dbReference>
<dbReference type="SMART" id="SM00388">
    <property type="entry name" value="HisKA"/>
    <property type="match status" value="1"/>
</dbReference>
<dbReference type="InterPro" id="IPR004358">
    <property type="entry name" value="Sig_transdc_His_kin-like_C"/>
</dbReference>
<evidence type="ECO:0000259" key="12">
    <source>
        <dbReference type="PROSITE" id="PS50109"/>
    </source>
</evidence>
<dbReference type="Pfam" id="PF00512">
    <property type="entry name" value="HisKA"/>
    <property type="match status" value="1"/>
</dbReference>
<protein>
    <recommendedName>
        <fullName evidence="3">histidine kinase</fullName>
        <ecNumber evidence="3">2.7.13.3</ecNumber>
    </recommendedName>
</protein>
<keyword evidence="8 11" id="KW-1133">Transmembrane helix</keyword>
<proteinExistence type="predicted"/>
<comment type="catalytic activity">
    <reaction evidence="1">
        <text>ATP + protein L-histidine = ADP + protein N-phospho-L-histidine.</text>
        <dbReference type="EC" id="2.7.13.3"/>
    </reaction>
</comment>
<dbReference type="Gene3D" id="3.30.565.10">
    <property type="entry name" value="Histidine kinase-like ATPase, C-terminal domain"/>
    <property type="match status" value="1"/>
</dbReference>
<evidence type="ECO:0000256" key="9">
    <source>
        <dbReference type="ARBA" id="ARBA00023012"/>
    </source>
</evidence>
<feature type="domain" description="HAMP" evidence="13">
    <location>
        <begin position="178"/>
        <end position="231"/>
    </location>
</feature>
<keyword evidence="4" id="KW-0597">Phosphoprotein</keyword>
<keyword evidence="5" id="KW-0808">Transferase</keyword>
<dbReference type="Pfam" id="PF02518">
    <property type="entry name" value="HATPase_c"/>
    <property type="match status" value="1"/>
</dbReference>
<dbReference type="Pfam" id="PF00672">
    <property type="entry name" value="HAMP"/>
    <property type="match status" value="1"/>
</dbReference>
<evidence type="ECO:0000256" key="6">
    <source>
        <dbReference type="ARBA" id="ARBA00022692"/>
    </source>
</evidence>
<dbReference type="SMART" id="SM00304">
    <property type="entry name" value="HAMP"/>
    <property type="match status" value="1"/>
</dbReference>
<dbReference type="EC" id="2.7.13.3" evidence="3"/>
<dbReference type="SUPFAM" id="SSF47384">
    <property type="entry name" value="Homodimeric domain of signal transducing histidine kinase"/>
    <property type="match status" value="1"/>
</dbReference>
<keyword evidence="7 14" id="KW-0418">Kinase</keyword>
<dbReference type="CDD" id="cd00082">
    <property type="entry name" value="HisKA"/>
    <property type="match status" value="1"/>
</dbReference>
<dbReference type="PANTHER" id="PTHR45436">
    <property type="entry name" value="SENSOR HISTIDINE KINASE YKOH"/>
    <property type="match status" value="1"/>
</dbReference>
<evidence type="ECO:0000256" key="7">
    <source>
        <dbReference type="ARBA" id="ARBA00022777"/>
    </source>
</evidence>
<reference evidence="15" key="1">
    <citation type="journal article" date="2019" name="Int. J. Syst. Evol. Microbiol.">
        <title>The Global Catalogue of Microorganisms (GCM) 10K type strain sequencing project: providing services to taxonomists for standard genome sequencing and annotation.</title>
        <authorList>
            <consortium name="The Broad Institute Genomics Platform"/>
            <consortium name="The Broad Institute Genome Sequencing Center for Infectious Disease"/>
            <person name="Wu L."/>
            <person name="Ma J."/>
        </authorList>
    </citation>
    <scope>NUCLEOTIDE SEQUENCE [LARGE SCALE GENOMIC DNA]</scope>
    <source>
        <strain evidence="15">JCM 31920</strain>
    </source>
</reference>